<dbReference type="GO" id="GO:0031201">
    <property type="term" value="C:SNARE complex"/>
    <property type="evidence" value="ECO:0007669"/>
    <property type="project" value="TreeGrafter"/>
</dbReference>
<name>A0A9N8ZNC3_9GLOM</name>
<evidence type="ECO:0000259" key="6">
    <source>
        <dbReference type="PROSITE" id="PS50192"/>
    </source>
</evidence>
<dbReference type="Proteomes" id="UP000789572">
    <property type="component" value="Unassembled WGS sequence"/>
</dbReference>
<dbReference type="GO" id="GO:0000149">
    <property type="term" value="F:SNARE binding"/>
    <property type="evidence" value="ECO:0007669"/>
    <property type="project" value="TreeGrafter"/>
</dbReference>
<dbReference type="EMBL" id="CAJVPJ010000250">
    <property type="protein sequence ID" value="CAG8501638.1"/>
    <property type="molecule type" value="Genomic_DNA"/>
</dbReference>
<feature type="region of interest" description="Disordered" evidence="4">
    <location>
        <begin position="1"/>
        <end position="35"/>
    </location>
</feature>
<dbReference type="GO" id="GO:0006906">
    <property type="term" value="P:vesicle fusion"/>
    <property type="evidence" value="ECO:0007669"/>
    <property type="project" value="TreeGrafter"/>
</dbReference>
<sequence>MSFMDMEAGLGPGPRGARYNNNTHTGGGPDDDREYKALSSSISQQVFSITNNVASINKMVSHLGTIKDTTDLRTKLHNLTESTRELVKNTSNGLKRLSHFEGNVGQSRQRKLEQQKLSKDFQKTLQEFQIAQRLSAEKQRAYVDKAKAHNVRNDVYTEEDETGVPAEEQPLIDDSQRRLQLQVIGNELEYNEALIEEREEEIRGIEQGINELNEVFRDLATLVTEQQHMLDNIETNVSNITDNVRNAAEEVSIASRHQKGARNRMCFLLLIFAAVGAVVVLAALV</sequence>
<proteinExistence type="inferred from homology"/>
<dbReference type="Pfam" id="PF05739">
    <property type="entry name" value="SNARE"/>
    <property type="match status" value="1"/>
</dbReference>
<dbReference type="Pfam" id="PF14523">
    <property type="entry name" value="Syntaxin_2"/>
    <property type="match status" value="1"/>
</dbReference>
<feature type="coiled-coil region" evidence="3">
    <location>
        <begin position="195"/>
        <end position="250"/>
    </location>
</feature>
<keyword evidence="3" id="KW-0175">Coiled coil</keyword>
<keyword evidence="5" id="KW-1133">Transmembrane helix</keyword>
<dbReference type="GO" id="GO:0005484">
    <property type="term" value="F:SNAP receptor activity"/>
    <property type="evidence" value="ECO:0007669"/>
    <property type="project" value="InterPro"/>
</dbReference>
<dbReference type="PANTHER" id="PTHR19957">
    <property type="entry name" value="SYNTAXIN"/>
    <property type="match status" value="1"/>
</dbReference>
<dbReference type="InterPro" id="IPR006012">
    <property type="entry name" value="Syntaxin/epimorphin_CS"/>
</dbReference>
<dbReference type="PROSITE" id="PS00914">
    <property type="entry name" value="SYNTAXIN"/>
    <property type="match status" value="1"/>
</dbReference>
<feature type="transmembrane region" description="Helical" evidence="5">
    <location>
        <begin position="265"/>
        <end position="284"/>
    </location>
</feature>
<organism evidence="7 8">
    <name type="scientific">Paraglomus occultum</name>
    <dbReference type="NCBI Taxonomy" id="144539"/>
    <lineage>
        <taxon>Eukaryota</taxon>
        <taxon>Fungi</taxon>
        <taxon>Fungi incertae sedis</taxon>
        <taxon>Mucoromycota</taxon>
        <taxon>Glomeromycotina</taxon>
        <taxon>Glomeromycetes</taxon>
        <taxon>Paraglomerales</taxon>
        <taxon>Paraglomeraceae</taxon>
        <taxon>Paraglomus</taxon>
    </lineage>
</organism>
<dbReference type="SMART" id="SM00397">
    <property type="entry name" value="t_SNARE"/>
    <property type="match status" value="1"/>
</dbReference>
<dbReference type="GO" id="GO:0006896">
    <property type="term" value="P:Golgi to vacuole transport"/>
    <property type="evidence" value="ECO:0007669"/>
    <property type="project" value="TreeGrafter"/>
</dbReference>
<dbReference type="InterPro" id="IPR006011">
    <property type="entry name" value="Syntaxin_N"/>
</dbReference>
<dbReference type="PROSITE" id="PS50192">
    <property type="entry name" value="T_SNARE"/>
    <property type="match status" value="1"/>
</dbReference>
<evidence type="ECO:0000256" key="3">
    <source>
        <dbReference type="SAM" id="Coils"/>
    </source>
</evidence>
<evidence type="ECO:0000256" key="5">
    <source>
        <dbReference type="SAM" id="Phobius"/>
    </source>
</evidence>
<dbReference type="FunFam" id="1.20.5.110:FF:000059">
    <property type="entry name" value="Related to syntaxin 12"/>
    <property type="match status" value="1"/>
</dbReference>
<dbReference type="OrthoDB" id="364348at2759"/>
<evidence type="ECO:0000256" key="2">
    <source>
        <dbReference type="RuleBase" id="RU003858"/>
    </source>
</evidence>
<dbReference type="GO" id="GO:0006886">
    <property type="term" value="P:intracellular protein transport"/>
    <property type="evidence" value="ECO:0007669"/>
    <property type="project" value="InterPro"/>
</dbReference>
<evidence type="ECO:0000313" key="7">
    <source>
        <dbReference type="EMBL" id="CAG8501638.1"/>
    </source>
</evidence>
<dbReference type="GO" id="GO:0048278">
    <property type="term" value="P:vesicle docking"/>
    <property type="evidence" value="ECO:0007669"/>
    <property type="project" value="TreeGrafter"/>
</dbReference>
<dbReference type="AlphaFoldDB" id="A0A9N8ZNC3"/>
<dbReference type="SUPFAM" id="SSF47661">
    <property type="entry name" value="t-snare proteins"/>
    <property type="match status" value="1"/>
</dbReference>
<reference evidence="7" key="1">
    <citation type="submission" date="2021-06" db="EMBL/GenBank/DDBJ databases">
        <authorList>
            <person name="Kallberg Y."/>
            <person name="Tangrot J."/>
            <person name="Rosling A."/>
        </authorList>
    </citation>
    <scope>NUCLEOTIDE SEQUENCE</scope>
    <source>
        <strain evidence="7">IA702</strain>
    </source>
</reference>
<dbReference type="GO" id="GO:0012505">
    <property type="term" value="C:endomembrane system"/>
    <property type="evidence" value="ECO:0007669"/>
    <property type="project" value="TreeGrafter"/>
</dbReference>
<gene>
    <name evidence="7" type="ORF">POCULU_LOCUS2604</name>
</gene>
<feature type="domain" description="T-SNARE coiled-coil homology" evidence="6">
    <location>
        <begin position="192"/>
        <end position="254"/>
    </location>
</feature>
<keyword evidence="5" id="KW-0472">Membrane</keyword>
<dbReference type="Gene3D" id="1.20.5.110">
    <property type="match status" value="1"/>
</dbReference>
<comment type="caution">
    <text evidence="7">The sequence shown here is derived from an EMBL/GenBank/DDBJ whole genome shotgun (WGS) entry which is preliminary data.</text>
</comment>
<keyword evidence="5" id="KW-0812">Transmembrane</keyword>
<keyword evidence="8" id="KW-1185">Reference proteome</keyword>
<dbReference type="CDD" id="cd15840">
    <property type="entry name" value="SNARE_Qa"/>
    <property type="match status" value="1"/>
</dbReference>
<comment type="similarity">
    <text evidence="1 2">Belongs to the syntaxin family.</text>
</comment>
<dbReference type="InterPro" id="IPR000727">
    <property type="entry name" value="T_SNARE_dom"/>
</dbReference>
<dbReference type="PANTHER" id="PTHR19957:SF38">
    <property type="entry name" value="LD27581P"/>
    <property type="match status" value="1"/>
</dbReference>
<accession>A0A9N8ZNC3</accession>
<protein>
    <submittedName>
        <fullName evidence="7">10661_t:CDS:1</fullName>
    </submittedName>
</protein>
<evidence type="ECO:0000313" key="8">
    <source>
        <dbReference type="Proteomes" id="UP000789572"/>
    </source>
</evidence>
<dbReference type="SMART" id="SM00503">
    <property type="entry name" value="SynN"/>
    <property type="match status" value="1"/>
</dbReference>
<evidence type="ECO:0000256" key="1">
    <source>
        <dbReference type="ARBA" id="ARBA00009063"/>
    </source>
</evidence>
<dbReference type="InterPro" id="IPR045242">
    <property type="entry name" value="Syntaxin"/>
</dbReference>
<evidence type="ECO:0000256" key="4">
    <source>
        <dbReference type="SAM" id="MobiDB-lite"/>
    </source>
</evidence>
<dbReference type="InterPro" id="IPR010989">
    <property type="entry name" value="SNARE"/>
</dbReference>
<dbReference type="Gene3D" id="1.20.58.70">
    <property type="match status" value="1"/>
</dbReference>